<dbReference type="STRING" id="1423753.FD28_GL002327"/>
<evidence type="ECO:0000313" key="1">
    <source>
        <dbReference type="EMBL" id="KRL95364.1"/>
    </source>
</evidence>
<evidence type="ECO:0008006" key="3">
    <source>
        <dbReference type="Google" id="ProtNLM"/>
    </source>
</evidence>
<keyword evidence="2" id="KW-1185">Reference proteome</keyword>
<dbReference type="Gene3D" id="1.50.10.10">
    <property type="match status" value="1"/>
</dbReference>
<dbReference type="EMBL" id="AZFS01000046">
    <property type="protein sequence ID" value="KRL95364.1"/>
    <property type="molecule type" value="Genomic_DNA"/>
</dbReference>
<accession>A0A0R1URF0</accession>
<dbReference type="PROSITE" id="PS51257">
    <property type="entry name" value="PROKAR_LIPOPROTEIN"/>
    <property type="match status" value="1"/>
</dbReference>
<name>A0A0R1URF0_9LACO</name>
<dbReference type="InterPro" id="IPR012341">
    <property type="entry name" value="6hp_glycosidase-like_sf"/>
</dbReference>
<dbReference type="PATRIC" id="fig|1423753.3.peg.2445"/>
<dbReference type="InterPro" id="IPR008928">
    <property type="entry name" value="6-hairpin_glycosidase_sf"/>
</dbReference>
<dbReference type="AlphaFoldDB" id="A0A0R1URF0"/>
<gene>
    <name evidence="1" type="ORF">FD28_GL002327</name>
</gene>
<dbReference type="Proteomes" id="UP000051580">
    <property type="component" value="Unassembled WGS sequence"/>
</dbReference>
<sequence>MKASSTIENMNLEKRLGMKIRQWQLVSVVVGCLLLLGGCRAKTATGTPPKTAPTTFTRTVTWHTKTDRQNQEKLAHFIQKKMLTKQGIYTNFVDTKNRQTGVATGHELLSESAGMWLQYLAESHQYRAFRQFYRATVTTFDDSGQFSYRYDPRNKKRFAVNATLDDLRIIRALNLYDAQTKTNHYRQAAANHFAALKVGSLKAGKLYDYYDPQTKQAAKTTSLAYFDFKTLKYYEQGTRAGRRAYDEQLKVVHGGYLGNVFPLYASSFSWGDLTYATKNLNTSEALEVLLHLAEIGQLKATSRTWLAQQVRAHKLYNGYSTAGSVTNSGQSTANYALAAMVFATANDQANYRAAMRLVWEGQVTGNSPIQGGIGDAKTQQSYSYSNLTALNAAGM</sequence>
<dbReference type="GO" id="GO:0005975">
    <property type="term" value="P:carbohydrate metabolic process"/>
    <property type="evidence" value="ECO:0007669"/>
    <property type="project" value="InterPro"/>
</dbReference>
<dbReference type="SUPFAM" id="SSF48208">
    <property type="entry name" value="Six-hairpin glycosidases"/>
    <property type="match status" value="1"/>
</dbReference>
<comment type="caution">
    <text evidence="1">The sequence shown here is derived from an EMBL/GenBank/DDBJ whole genome shotgun (WGS) entry which is preliminary data.</text>
</comment>
<evidence type="ECO:0000313" key="2">
    <source>
        <dbReference type="Proteomes" id="UP000051580"/>
    </source>
</evidence>
<proteinExistence type="predicted"/>
<protein>
    <recommendedName>
        <fullName evidence="3">Glycosyl hydrolase family 8</fullName>
    </recommendedName>
</protein>
<organism evidence="1 2">
    <name type="scientific">Levilactobacillus hammesii DSM 16381</name>
    <dbReference type="NCBI Taxonomy" id="1423753"/>
    <lineage>
        <taxon>Bacteria</taxon>
        <taxon>Bacillati</taxon>
        <taxon>Bacillota</taxon>
        <taxon>Bacilli</taxon>
        <taxon>Lactobacillales</taxon>
        <taxon>Lactobacillaceae</taxon>
        <taxon>Levilactobacillus</taxon>
    </lineage>
</organism>
<reference evidence="1 2" key="1">
    <citation type="journal article" date="2015" name="Genome Announc.">
        <title>Expanding the biotechnology potential of lactobacilli through comparative genomics of 213 strains and associated genera.</title>
        <authorList>
            <person name="Sun Z."/>
            <person name="Harris H.M."/>
            <person name="McCann A."/>
            <person name="Guo C."/>
            <person name="Argimon S."/>
            <person name="Zhang W."/>
            <person name="Yang X."/>
            <person name="Jeffery I.B."/>
            <person name="Cooney J.C."/>
            <person name="Kagawa T.F."/>
            <person name="Liu W."/>
            <person name="Song Y."/>
            <person name="Salvetti E."/>
            <person name="Wrobel A."/>
            <person name="Rasinkangas P."/>
            <person name="Parkhill J."/>
            <person name="Rea M.C."/>
            <person name="O'Sullivan O."/>
            <person name="Ritari J."/>
            <person name="Douillard F.P."/>
            <person name="Paul Ross R."/>
            <person name="Yang R."/>
            <person name="Briner A.E."/>
            <person name="Felis G.E."/>
            <person name="de Vos W.M."/>
            <person name="Barrangou R."/>
            <person name="Klaenhammer T.R."/>
            <person name="Caufield P.W."/>
            <person name="Cui Y."/>
            <person name="Zhang H."/>
            <person name="O'Toole P.W."/>
        </authorList>
    </citation>
    <scope>NUCLEOTIDE SEQUENCE [LARGE SCALE GENOMIC DNA]</scope>
    <source>
        <strain evidence="1 2">DSM 16381</strain>
    </source>
</reference>